<comment type="caution">
    <text evidence="1">The sequence shown here is derived from an EMBL/GenBank/DDBJ whole genome shotgun (WGS) entry which is preliminary data.</text>
</comment>
<proteinExistence type="predicted"/>
<sequence length="116" mass="13348">MDLMRMSERDYWAEVARRPGMFVSRTTFAGLTGYLRGYDDHSLRYGGLGLNGWSEWLVARRGRDCNHGWDGQVLHLAFPEGWGRDLSEDQEQHVIKVLFELLDQFLADREAKAAAT</sequence>
<reference evidence="2" key="1">
    <citation type="journal article" date="2019" name="Int. J. Syst. Evol. Microbiol.">
        <title>The Global Catalogue of Microorganisms (GCM) 10K type strain sequencing project: providing services to taxonomists for standard genome sequencing and annotation.</title>
        <authorList>
            <consortium name="The Broad Institute Genomics Platform"/>
            <consortium name="The Broad Institute Genome Sequencing Center for Infectious Disease"/>
            <person name="Wu L."/>
            <person name="Ma J."/>
        </authorList>
    </citation>
    <scope>NUCLEOTIDE SEQUENCE [LARGE SCALE GENOMIC DNA]</scope>
    <source>
        <strain evidence="2">JCM 14307</strain>
    </source>
</reference>
<name>A0ABP4TJM1_9ACTN</name>
<dbReference type="EMBL" id="BAAANF010000013">
    <property type="protein sequence ID" value="GAA1689152.1"/>
    <property type="molecule type" value="Genomic_DNA"/>
</dbReference>
<dbReference type="Proteomes" id="UP001500280">
    <property type="component" value="Unassembled WGS sequence"/>
</dbReference>
<keyword evidence="2" id="KW-1185">Reference proteome</keyword>
<gene>
    <name evidence="1" type="ORF">GCM10009745_37610</name>
</gene>
<evidence type="ECO:0000313" key="1">
    <source>
        <dbReference type="EMBL" id="GAA1689152.1"/>
    </source>
</evidence>
<protein>
    <submittedName>
        <fullName evidence="1">Uncharacterized protein</fullName>
    </submittedName>
</protein>
<accession>A0ABP4TJM1</accession>
<evidence type="ECO:0000313" key="2">
    <source>
        <dbReference type="Proteomes" id="UP001500280"/>
    </source>
</evidence>
<organism evidence="1 2">
    <name type="scientific">Kribbella yunnanensis</name>
    <dbReference type="NCBI Taxonomy" id="190194"/>
    <lineage>
        <taxon>Bacteria</taxon>
        <taxon>Bacillati</taxon>
        <taxon>Actinomycetota</taxon>
        <taxon>Actinomycetes</taxon>
        <taxon>Propionibacteriales</taxon>
        <taxon>Kribbellaceae</taxon>
        <taxon>Kribbella</taxon>
    </lineage>
</organism>